<evidence type="ECO:0000313" key="8">
    <source>
        <dbReference type="EMBL" id="CAK0824073.1"/>
    </source>
</evidence>
<feature type="region of interest" description="Disordered" evidence="6">
    <location>
        <begin position="217"/>
        <end position="276"/>
    </location>
</feature>
<dbReference type="PANTHER" id="PTHR12547">
    <property type="entry name" value="CCCH ZINC FINGER/TIS11-RELATED"/>
    <property type="match status" value="1"/>
</dbReference>
<feature type="domain" description="C3H1-type" evidence="7">
    <location>
        <begin position="285"/>
        <end position="313"/>
    </location>
</feature>
<feature type="domain" description="C3H1-type" evidence="7">
    <location>
        <begin position="380"/>
        <end position="408"/>
    </location>
</feature>
<dbReference type="Pfam" id="PF00642">
    <property type="entry name" value="zf-CCCH"/>
    <property type="match status" value="3"/>
</dbReference>
<keyword evidence="4 5" id="KW-0862">Zinc</keyword>
<organism evidence="8 9">
    <name type="scientific">Prorocentrum cordatum</name>
    <dbReference type="NCBI Taxonomy" id="2364126"/>
    <lineage>
        <taxon>Eukaryota</taxon>
        <taxon>Sar</taxon>
        <taxon>Alveolata</taxon>
        <taxon>Dinophyceae</taxon>
        <taxon>Prorocentrales</taxon>
        <taxon>Prorocentraceae</taxon>
        <taxon>Prorocentrum</taxon>
    </lineage>
</organism>
<evidence type="ECO:0000256" key="4">
    <source>
        <dbReference type="ARBA" id="ARBA00022833"/>
    </source>
</evidence>
<keyword evidence="2" id="KW-0677">Repeat</keyword>
<proteinExistence type="predicted"/>
<keyword evidence="9" id="KW-1185">Reference proteome</keyword>
<feature type="zinc finger region" description="C3H1-type" evidence="5">
    <location>
        <begin position="285"/>
        <end position="313"/>
    </location>
</feature>
<keyword evidence="3 5" id="KW-0863">Zinc-finger</keyword>
<dbReference type="EMBL" id="CAUYUJ010008474">
    <property type="protein sequence ID" value="CAK0824073.1"/>
    <property type="molecule type" value="Genomic_DNA"/>
</dbReference>
<dbReference type="InterPro" id="IPR000571">
    <property type="entry name" value="Znf_CCCH"/>
</dbReference>
<accession>A0ABN9RZW5</accession>
<gene>
    <name evidence="8" type="ORF">PCOR1329_LOCUS24575</name>
</gene>
<feature type="region of interest" description="Disordered" evidence="6">
    <location>
        <begin position="170"/>
        <end position="199"/>
    </location>
</feature>
<evidence type="ECO:0000256" key="6">
    <source>
        <dbReference type="SAM" id="MobiDB-lite"/>
    </source>
</evidence>
<evidence type="ECO:0000256" key="1">
    <source>
        <dbReference type="ARBA" id="ARBA00022723"/>
    </source>
</evidence>
<feature type="region of interest" description="Disordered" evidence="6">
    <location>
        <begin position="1"/>
        <end position="27"/>
    </location>
</feature>
<evidence type="ECO:0000256" key="3">
    <source>
        <dbReference type="ARBA" id="ARBA00022771"/>
    </source>
</evidence>
<evidence type="ECO:0000256" key="5">
    <source>
        <dbReference type="PROSITE-ProRule" id="PRU00723"/>
    </source>
</evidence>
<dbReference type="PROSITE" id="PS50103">
    <property type="entry name" value="ZF_C3H1"/>
    <property type="match status" value="4"/>
</dbReference>
<dbReference type="SUPFAM" id="SSF90229">
    <property type="entry name" value="CCCH zinc finger"/>
    <property type="match status" value="4"/>
</dbReference>
<keyword evidence="1 5" id="KW-0479">Metal-binding</keyword>
<dbReference type="InterPro" id="IPR045877">
    <property type="entry name" value="ZFP36-like"/>
</dbReference>
<protein>
    <recommendedName>
        <fullName evidence="7">C3H1-type domain-containing protein</fullName>
    </recommendedName>
</protein>
<reference evidence="8" key="1">
    <citation type="submission" date="2023-10" db="EMBL/GenBank/DDBJ databases">
        <authorList>
            <person name="Chen Y."/>
            <person name="Shah S."/>
            <person name="Dougan E. K."/>
            <person name="Thang M."/>
            <person name="Chan C."/>
        </authorList>
    </citation>
    <scope>NUCLEOTIDE SEQUENCE [LARGE SCALE GENOMIC DNA]</scope>
</reference>
<dbReference type="InterPro" id="IPR036855">
    <property type="entry name" value="Znf_CCCH_sf"/>
</dbReference>
<evidence type="ECO:0000313" key="9">
    <source>
        <dbReference type="Proteomes" id="UP001189429"/>
    </source>
</evidence>
<comment type="caution">
    <text evidence="8">The sequence shown here is derived from an EMBL/GenBank/DDBJ whole genome shotgun (WGS) entry which is preliminary data.</text>
</comment>
<evidence type="ECO:0000259" key="7">
    <source>
        <dbReference type="PROSITE" id="PS50103"/>
    </source>
</evidence>
<feature type="domain" description="C3H1-type" evidence="7">
    <location>
        <begin position="139"/>
        <end position="167"/>
    </location>
</feature>
<evidence type="ECO:0000256" key="2">
    <source>
        <dbReference type="ARBA" id="ARBA00022737"/>
    </source>
</evidence>
<name>A0ABN9RZW5_9DINO</name>
<feature type="zinc finger region" description="C3H1-type" evidence="5">
    <location>
        <begin position="322"/>
        <end position="349"/>
    </location>
</feature>
<dbReference type="Proteomes" id="UP001189429">
    <property type="component" value="Unassembled WGS sequence"/>
</dbReference>
<feature type="domain" description="C3H1-type" evidence="7">
    <location>
        <begin position="322"/>
        <end position="349"/>
    </location>
</feature>
<feature type="zinc finger region" description="C3H1-type" evidence="5">
    <location>
        <begin position="139"/>
        <end position="167"/>
    </location>
</feature>
<feature type="non-terminal residue" evidence="8">
    <location>
        <position position="1"/>
    </location>
</feature>
<dbReference type="Gene3D" id="4.10.1000.10">
    <property type="entry name" value="Zinc finger, CCCH-type"/>
    <property type="match status" value="4"/>
</dbReference>
<dbReference type="SMART" id="SM00356">
    <property type="entry name" value="ZnF_C3H1"/>
    <property type="match status" value="4"/>
</dbReference>
<feature type="zinc finger region" description="C3H1-type" evidence="5">
    <location>
        <begin position="380"/>
        <end position="408"/>
    </location>
</feature>
<feature type="non-terminal residue" evidence="8">
    <location>
        <position position="419"/>
    </location>
</feature>
<sequence length="419" mass="43878">RPSRWMPIGDGAEGSGGTAGWARPAGGWPGHKLRQTQQLVESSGFVLNAAARKLIEKVSPENATAVLEDLLGRGGEAGDPSEFVSKALCSQILSRVKGPDRGAGGLSKAVSKVVARPRSVIPKAPPVGSGEAHKQQHRLYKTQLCKRFEGTGSCQLGEACQFAHGQAELRGGAGGQAAPAEGAGGTGAVATSPDEPGAYVDIPGAYIDVEEDLADVASPNADCDDGPNRPPPGDLEEPGDASAGVRPAKRRRALGKYADDEDEAALGPGGGGARASSWAPAKRAKAAAALCKGWVQTGDCQFGERCKFAHGEEELMAGPAVKKAELCKYVSQGKTCMFGSVCWYAHTEEELQRATEAAAAGRAPLAQEYAPAACPERNLYYKTRPCFAFNARGRCKLGDRCQYAHGDHELRQARQDEGV</sequence>